<reference evidence="9" key="1">
    <citation type="submission" date="2016-04" db="EMBL/GenBank/DDBJ databases">
        <authorList>
            <person name="Evans L.H."/>
            <person name="Alamgir A."/>
            <person name="Owens N."/>
            <person name="Weber N.D."/>
            <person name="Virtaneva K."/>
            <person name="Barbian K."/>
            <person name="Babar A."/>
            <person name="Rosenke K."/>
        </authorList>
    </citation>
    <scope>NUCLEOTIDE SEQUENCE</scope>
    <source>
        <strain evidence="9">Nono1</strain>
    </source>
</reference>
<evidence type="ECO:0000256" key="3">
    <source>
        <dbReference type="ARBA" id="ARBA00020311"/>
    </source>
</evidence>
<dbReference type="Gene3D" id="3.30.70.370">
    <property type="match status" value="1"/>
</dbReference>
<dbReference type="SUPFAM" id="SSF53098">
    <property type="entry name" value="Ribonuclease H-like"/>
    <property type="match status" value="1"/>
</dbReference>
<evidence type="ECO:0000256" key="4">
    <source>
        <dbReference type="ARBA" id="ARBA00022679"/>
    </source>
</evidence>
<dbReference type="InterPro" id="IPR036397">
    <property type="entry name" value="RNaseH_sf"/>
</dbReference>
<dbReference type="Pfam" id="PF01612">
    <property type="entry name" value="DNA_pol_A_exo1"/>
    <property type="match status" value="1"/>
</dbReference>
<protein>
    <recommendedName>
        <fullName evidence="3">DNA polymerase I</fullName>
        <ecNumber evidence="2">2.7.7.7</ecNumber>
    </recommendedName>
</protein>
<organism evidence="9">
    <name type="scientific">Nonomuraea gerenzanensis</name>
    <dbReference type="NCBI Taxonomy" id="93944"/>
    <lineage>
        <taxon>Bacteria</taxon>
        <taxon>Bacillati</taxon>
        <taxon>Actinomycetota</taxon>
        <taxon>Actinomycetes</taxon>
        <taxon>Streptosporangiales</taxon>
        <taxon>Streptosporangiaceae</taxon>
        <taxon>Nonomuraea</taxon>
    </lineage>
</organism>
<feature type="domain" description="DNA-directed DNA polymerase family A palm" evidence="8">
    <location>
        <begin position="335"/>
        <end position="518"/>
    </location>
</feature>
<dbReference type="InterPro" id="IPR043502">
    <property type="entry name" value="DNA/RNA_pol_sf"/>
</dbReference>
<name>A0A1M4DVL8_9ACTN</name>
<dbReference type="SUPFAM" id="SSF56672">
    <property type="entry name" value="DNA/RNA polymerases"/>
    <property type="match status" value="1"/>
</dbReference>
<keyword evidence="4 9" id="KW-0808">Transferase</keyword>
<gene>
    <name evidence="9" type="ORF">BN4615_P102</name>
</gene>
<evidence type="ECO:0000313" key="9">
    <source>
        <dbReference type="EMBL" id="SBO90588.1"/>
    </source>
</evidence>
<dbReference type="PANTHER" id="PTHR10133">
    <property type="entry name" value="DNA POLYMERASE I"/>
    <property type="match status" value="1"/>
</dbReference>
<evidence type="ECO:0000256" key="7">
    <source>
        <dbReference type="ARBA" id="ARBA00049244"/>
    </source>
</evidence>
<dbReference type="Gene3D" id="1.10.150.20">
    <property type="entry name" value="5' to 3' exonuclease, C-terminal subdomain"/>
    <property type="match status" value="1"/>
</dbReference>
<accession>A0A1M4DVL8</accession>
<dbReference type="InterPro" id="IPR019760">
    <property type="entry name" value="DNA-dir_DNA_pol_A_CS"/>
</dbReference>
<dbReference type="EMBL" id="LT559118">
    <property type="protein sequence ID" value="SBO90588.1"/>
    <property type="molecule type" value="Genomic_DNA"/>
</dbReference>
<evidence type="ECO:0000256" key="5">
    <source>
        <dbReference type="ARBA" id="ARBA00022695"/>
    </source>
</evidence>
<keyword evidence="6" id="KW-0239">DNA-directed DNA polymerase</keyword>
<dbReference type="Gene3D" id="1.20.1060.10">
    <property type="entry name" value="Taq DNA Polymerase, Chain T, domain 4"/>
    <property type="match status" value="1"/>
</dbReference>
<evidence type="ECO:0000259" key="8">
    <source>
        <dbReference type="SMART" id="SM00482"/>
    </source>
</evidence>
<dbReference type="InterPro" id="IPR002562">
    <property type="entry name" value="3'-5'_exonuclease_dom"/>
</dbReference>
<dbReference type="GO" id="GO:0008408">
    <property type="term" value="F:3'-5' exonuclease activity"/>
    <property type="evidence" value="ECO:0007669"/>
    <property type="project" value="InterPro"/>
</dbReference>
<dbReference type="SMART" id="SM00482">
    <property type="entry name" value="POLAc"/>
    <property type="match status" value="1"/>
</dbReference>
<keyword evidence="5 9" id="KW-0548">Nucleotidyltransferase</keyword>
<dbReference type="InterPro" id="IPR001098">
    <property type="entry name" value="DNA-dir_DNA_pol_A_palm_dom"/>
</dbReference>
<comment type="similarity">
    <text evidence="1">Belongs to the DNA polymerase type-A family.</text>
</comment>
<dbReference type="InterPro" id="IPR012337">
    <property type="entry name" value="RNaseH-like_sf"/>
</dbReference>
<dbReference type="PROSITE" id="PS00447">
    <property type="entry name" value="DNA_POLYMERASE_A"/>
    <property type="match status" value="1"/>
</dbReference>
<dbReference type="GO" id="GO:0003677">
    <property type="term" value="F:DNA binding"/>
    <property type="evidence" value="ECO:0007669"/>
    <property type="project" value="InterPro"/>
</dbReference>
<dbReference type="GO" id="GO:0006261">
    <property type="term" value="P:DNA-templated DNA replication"/>
    <property type="evidence" value="ECO:0007669"/>
    <property type="project" value="InterPro"/>
</dbReference>
<dbReference type="AlphaFoldDB" id="A0A1M4DVL8"/>
<dbReference type="Gene3D" id="3.30.420.10">
    <property type="entry name" value="Ribonuclease H-like superfamily/Ribonuclease H"/>
    <property type="match status" value="1"/>
</dbReference>
<dbReference type="EC" id="2.7.7.7" evidence="2"/>
<proteinExistence type="inferred from homology"/>
<evidence type="ECO:0000256" key="1">
    <source>
        <dbReference type="ARBA" id="ARBA00007705"/>
    </source>
</evidence>
<dbReference type="InterPro" id="IPR002298">
    <property type="entry name" value="DNA_polymerase_A"/>
</dbReference>
<dbReference type="PANTHER" id="PTHR10133:SF62">
    <property type="entry name" value="DNA POLYMERASE THETA"/>
    <property type="match status" value="1"/>
</dbReference>
<dbReference type="GO" id="GO:0003887">
    <property type="term" value="F:DNA-directed DNA polymerase activity"/>
    <property type="evidence" value="ECO:0007669"/>
    <property type="project" value="UniProtKB-KW"/>
</dbReference>
<evidence type="ECO:0000256" key="2">
    <source>
        <dbReference type="ARBA" id="ARBA00012417"/>
    </source>
</evidence>
<dbReference type="GO" id="GO:0006302">
    <property type="term" value="P:double-strand break repair"/>
    <property type="evidence" value="ECO:0007669"/>
    <property type="project" value="TreeGrafter"/>
</dbReference>
<dbReference type="Pfam" id="PF00476">
    <property type="entry name" value="DNA_pol_A"/>
    <property type="match status" value="1"/>
</dbReference>
<sequence length="557" mass="61995">MLGFDTETTGLNIYSPGFRVRLAQFGNSRESWVLPIEKGARYAWYARRTLEIAERLHCHNATFDLLTADEHLGVPLELTYRKTTDSRILSHLIDPRAAHEGGIGHGLEELTAAFVDHATAQDVKGSVARMAKELKTTKARFWGSVPLEHEGYQLYAGMDPILASILAQKLERRVPTSSRKLVAYEHQLARVCAHMERRGFLVDTEYLEQLSDELLDEQELYEDRAAALGLENVNSPKQVAEALMRDGWVPRKFTATGQAQADKRELEALAAEGNQLAEAIQKARRASKWRVTYVDAFLELKDSRDRIHCSINSLQARTGRMSITRPALQTLPSGEHMIRSAFLAEQGHVIGSIDYIAMELRVLAALSEDPVMREAFASGADLHQMTADAAGVDRKVGKLANFQRVYGGGSKALAEATGLPLSVCERVGKAFDATYQGVSAYSKKLQRLARRDGFITTITGRVLPVDRTRPYSALNYMIQSSSRDVLGMALLNLDKAGLTDYLRLPIHDEVVCSLPQDEAKELSQSIAHHMQMTLRGVDIATDPEIGRRSWGSLYMKE</sequence>
<evidence type="ECO:0000256" key="6">
    <source>
        <dbReference type="ARBA" id="ARBA00022932"/>
    </source>
</evidence>
<comment type="catalytic activity">
    <reaction evidence="7">
        <text>DNA(n) + a 2'-deoxyribonucleoside 5'-triphosphate = DNA(n+1) + diphosphate</text>
        <dbReference type="Rhea" id="RHEA:22508"/>
        <dbReference type="Rhea" id="RHEA-COMP:17339"/>
        <dbReference type="Rhea" id="RHEA-COMP:17340"/>
        <dbReference type="ChEBI" id="CHEBI:33019"/>
        <dbReference type="ChEBI" id="CHEBI:61560"/>
        <dbReference type="ChEBI" id="CHEBI:173112"/>
        <dbReference type="EC" id="2.7.7.7"/>
    </reaction>
</comment>